<reference evidence="2" key="2">
    <citation type="journal article" date="2018" name="Front. Microbiol.">
        <title>Comparative Genomics of Completely Sequenced Lactobacillus helveticus Genomes Provides Insights into Strain-Specific Genes and Resolves Metagenomics Data Down to the Strain Level.</title>
        <authorList>
            <person name="Schmid M."/>
            <person name="Muri J."/>
            <person name="Melidis D."/>
            <person name="Varadarajan A.R."/>
            <person name="Somerville V."/>
            <person name="Wicki A."/>
            <person name="Moser A."/>
            <person name="Bourqui M."/>
            <person name="Wenzel C."/>
            <person name="Eugster-Meier E."/>
            <person name="Frey J.E."/>
            <person name="Irmler S."/>
            <person name="Ahrens C.H."/>
        </authorList>
    </citation>
    <scope>NUCLEOTIDE SEQUENCE</scope>
    <source>
        <strain evidence="2">FAM8105</strain>
    </source>
</reference>
<evidence type="ECO:0000313" key="6">
    <source>
        <dbReference type="Proteomes" id="UP000234562"/>
    </source>
</evidence>
<feature type="region of interest" description="Disordered" evidence="1">
    <location>
        <begin position="1"/>
        <end position="23"/>
    </location>
</feature>
<name>A0A0D5MKG7_LACHE</name>
<dbReference type="Proteomes" id="UP000234562">
    <property type="component" value="Chromosome"/>
</dbReference>
<reference evidence="3" key="5">
    <citation type="submission" date="2020-07" db="EMBL/GenBank/DDBJ databases">
        <title>Draft genome sequence of Lactobacillus helveticus strain JCM 1062.</title>
        <authorList>
            <person name="Endo A."/>
            <person name="Maeno S."/>
            <person name="Kido Y."/>
        </authorList>
    </citation>
    <scope>NUCLEOTIDE SEQUENCE</scope>
    <source>
        <strain evidence="3">JCM 1062</strain>
    </source>
</reference>
<evidence type="ECO:0000313" key="8">
    <source>
        <dbReference type="Proteomes" id="UP000601587"/>
    </source>
</evidence>
<evidence type="ECO:0000313" key="5">
    <source>
        <dbReference type="EMBL" id="NRN91816.1"/>
    </source>
</evidence>
<dbReference type="Proteomes" id="UP000630086">
    <property type="component" value="Unassembled WGS sequence"/>
</dbReference>
<accession>A0A0D5MKG7</accession>
<dbReference type="KEGG" id="lhd:HUO_09325"/>
<dbReference type="GeneID" id="72687484"/>
<evidence type="ECO:0000313" key="7">
    <source>
        <dbReference type="Proteomes" id="UP000430466"/>
    </source>
</evidence>
<evidence type="ECO:0000313" key="3">
    <source>
        <dbReference type="EMBL" id="GFP13623.1"/>
    </source>
</evidence>
<reference evidence="4 7" key="4">
    <citation type="submission" date="2019-10" db="EMBL/GenBank/DDBJ databases">
        <title>Draft genome sequences of Lactobacillus strains.</title>
        <authorList>
            <person name="Cho G.-S."/>
            <person name="Fagbemigun O."/>
            <person name="Brinks E."/>
            <person name="Franz C.M.A.P."/>
        </authorList>
    </citation>
    <scope>NUCLEOTIDE SEQUENCE [LARGE SCALE GENOMIC DNA]</scope>
    <source>
        <strain evidence="4 7">313</strain>
    </source>
</reference>
<dbReference type="EMBL" id="WHOE01000101">
    <property type="protein sequence ID" value="MPW14886.1"/>
    <property type="molecule type" value="Genomic_DNA"/>
</dbReference>
<evidence type="ECO:0000313" key="4">
    <source>
        <dbReference type="EMBL" id="MPW14886.1"/>
    </source>
</evidence>
<reference evidence="5" key="3">
    <citation type="submission" date="2019-09" db="EMBL/GenBank/DDBJ databases">
        <title>Comparative genomic analysis of Lactobacillus helveticus.</title>
        <authorList>
            <person name="Zhang H."/>
            <person name="Chen Y."/>
            <person name="Zhong Z."/>
        </authorList>
    </citation>
    <scope>NUCLEOTIDE SEQUENCE</scope>
    <source>
        <strain evidence="5">IMAU50013</strain>
    </source>
</reference>
<dbReference type="EMBL" id="CP015496">
    <property type="protein sequence ID" value="AUI74835.1"/>
    <property type="molecule type" value="Genomic_DNA"/>
</dbReference>
<evidence type="ECO:0000313" key="2">
    <source>
        <dbReference type="EMBL" id="AUI74835.1"/>
    </source>
</evidence>
<proteinExistence type="predicted"/>
<dbReference type="RefSeq" id="WP_003626893.1">
    <property type="nucleotide sequence ID" value="NZ_AP023028.1"/>
</dbReference>
<sequence>MDKKYSDNEVRGERSSRPKQVEKQALTLSFTKNAWDKYRQLTGSQKTFIDRELDDLKFNQNRQKSKQVNAELDQVLVFEKNGAEIVITDIVYEPYRESKEHKKAQIRMEDMNN</sequence>
<feature type="compositionally biased region" description="Basic and acidic residues" evidence="1">
    <location>
        <begin position="1"/>
        <end position="22"/>
    </location>
</feature>
<protein>
    <submittedName>
        <fullName evidence="5">Uncharacterized protein</fullName>
    </submittedName>
</protein>
<reference evidence="6" key="1">
    <citation type="submission" date="2016-05" db="EMBL/GenBank/DDBJ databases">
        <title>Genome sequence of Lactobacillus helveticus FAM8105.</title>
        <authorList>
            <person name="Ahrens C."/>
            <person name="Schmid M."/>
        </authorList>
    </citation>
    <scope>NUCLEOTIDE SEQUENCE [LARGE SCALE GENOMIC DNA]</scope>
    <source>
        <strain evidence="6">FAM8105</strain>
    </source>
</reference>
<evidence type="ECO:0000256" key="1">
    <source>
        <dbReference type="SAM" id="MobiDB-lite"/>
    </source>
</evidence>
<dbReference type="OrthoDB" id="2309160at2"/>
<dbReference type="Proteomes" id="UP000430466">
    <property type="component" value="Unassembled WGS sequence"/>
</dbReference>
<gene>
    <name evidence="4" type="ORF">GDZ32_08545</name>
    <name evidence="5" type="ORF">IMAU50013_01361</name>
    <name evidence="2" type="ORF">Lh8105_08795</name>
    <name evidence="3" type="ORF">LHEJCM1062_14950</name>
</gene>
<organism evidence="5 8">
    <name type="scientific">Lactobacillus helveticus</name>
    <name type="common">Lactobacillus suntoryeus</name>
    <dbReference type="NCBI Taxonomy" id="1587"/>
    <lineage>
        <taxon>Bacteria</taxon>
        <taxon>Bacillati</taxon>
        <taxon>Bacillota</taxon>
        <taxon>Bacilli</taxon>
        <taxon>Lactobacillales</taxon>
        <taxon>Lactobacillaceae</taxon>
        <taxon>Lactobacillus</taxon>
    </lineage>
</organism>
<dbReference type="EMBL" id="BLYV01000333">
    <property type="protein sequence ID" value="GFP13623.1"/>
    <property type="molecule type" value="Genomic_DNA"/>
</dbReference>
<dbReference type="Proteomes" id="UP000601587">
    <property type="component" value="Unassembled WGS sequence"/>
</dbReference>
<dbReference type="EMBL" id="WCGB01000027">
    <property type="protein sequence ID" value="NRN91816.1"/>
    <property type="molecule type" value="Genomic_DNA"/>
</dbReference>
<dbReference type="AlphaFoldDB" id="A0A0D5MKG7"/>